<keyword evidence="2" id="KW-1185">Reference proteome</keyword>
<organism evidence="1 2">
    <name type="scientific">Rhodoferax lacus</name>
    <dbReference type="NCBI Taxonomy" id="2184758"/>
    <lineage>
        <taxon>Bacteria</taxon>
        <taxon>Pseudomonadati</taxon>
        <taxon>Pseudomonadota</taxon>
        <taxon>Betaproteobacteria</taxon>
        <taxon>Burkholderiales</taxon>
        <taxon>Comamonadaceae</taxon>
        <taxon>Rhodoferax</taxon>
    </lineage>
</organism>
<dbReference type="InterPro" id="IPR019660">
    <property type="entry name" value="Put_sensory_transdc_reg_YbjN"/>
</dbReference>
<evidence type="ECO:0000313" key="2">
    <source>
        <dbReference type="Proteomes" id="UP000260665"/>
    </source>
</evidence>
<dbReference type="AlphaFoldDB" id="A0A3E1R6Q3"/>
<accession>A0A3E1R6Q3</accession>
<sequence length="176" mass="19500">MGKKSDVVDVEAVPVQTQARTLFERVSDYVNASGWRYTTLAENRCLSVELRLRNGHVNVLVETAEGEVWSRALVYCSYPVYVPEHRRAAVAEALVRINYTIHWGSFDMDMCDGEVRTRIAVESDQFIGEALIECAFRKCVDLANQYHAPILALAFGNAPAGDVLEMASQGSGATLQ</sequence>
<dbReference type="RefSeq" id="WP_117180310.1">
    <property type="nucleotide sequence ID" value="NZ_QFZK01000032.1"/>
</dbReference>
<gene>
    <name evidence="1" type="ORF">DIC66_21890</name>
</gene>
<dbReference type="OrthoDB" id="9792176at2"/>
<comment type="caution">
    <text evidence="1">The sequence shown here is derived from an EMBL/GenBank/DDBJ whole genome shotgun (WGS) entry which is preliminary data.</text>
</comment>
<evidence type="ECO:0000313" key="1">
    <source>
        <dbReference type="EMBL" id="RFO94732.1"/>
    </source>
</evidence>
<protein>
    <recommendedName>
        <fullName evidence="3">YbjN domain-containing protein</fullName>
    </recommendedName>
</protein>
<dbReference type="EMBL" id="QFZK01000032">
    <property type="protein sequence ID" value="RFO94732.1"/>
    <property type="molecule type" value="Genomic_DNA"/>
</dbReference>
<proteinExistence type="predicted"/>
<name>A0A3E1R6Q3_9BURK</name>
<dbReference type="Pfam" id="PF10722">
    <property type="entry name" value="YbjN"/>
    <property type="match status" value="1"/>
</dbReference>
<dbReference type="Proteomes" id="UP000260665">
    <property type="component" value="Unassembled WGS sequence"/>
</dbReference>
<reference evidence="1 2" key="1">
    <citation type="submission" date="2018-05" db="EMBL/GenBank/DDBJ databases">
        <title>Rhodoferax soyangensis sp.nov., isolated from an oligotrophic freshwater lake.</title>
        <authorList>
            <person name="Park M."/>
        </authorList>
    </citation>
    <scope>NUCLEOTIDE SEQUENCE [LARGE SCALE GENOMIC DNA]</scope>
    <source>
        <strain evidence="1 2">IMCC26218</strain>
    </source>
</reference>
<evidence type="ECO:0008006" key="3">
    <source>
        <dbReference type="Google" id="ProtNLM"/>
    </source>
</evidence>